<accession>A0ABR4E1G4</accession>
<comment type="caution">
    <text evidence="7">The sequence shown here is derived from an EMBL/GenBank/DDBJ whole genome shotgun (WGS) entry which is preliminary data.</text>
</comment>
<evidence type="ECO:0000256" key="2">
    <source>
        <dbReference type="ARBA" id="ARBA00004922"/>
    </source>
</evidence>
<evidence type="ECO:0000256" key="5">
    <source>
        <dbReference type="ARBA" id="ARBA00023157"/>
    </source>
</evidence>
<dbReference type="SUPFAM" id="SSF48225">
    <property type="entry name" value="Seven-hairpin glycosidases"/>
    <property type="match status" value="1"/>
</dbReference>
<dbReference type="PRINTS" id="PR00747">
    <property type="entry name" value="GLYHDRLASE47"/>
</dbReference>
<protein>
    <recommendedName>
        <fullName evidence="6">alpha-1,2-Mannosidase</fullName>
        <ecNumber evidence="6">3.2.1.-</ecNumber>
    </recommendedName>
</protein>
<evidence type="ECO:0000256" key="1">
    <source>
        <dbReference type="ARBA" id="ARBA00001913"/>
    </source>
</evidence>
<comment type="cofactor">
    <cofactor evidence="1">
        <name>Ca(2+)</name>
        <dbReference type="ChEBI" id="CHEBI:29108"/>
    </cofactor>
</comment>
<evidence type="ECO:0000313" key="7">
    <source>
        <dbReference type="EMBL" id="KAL2276271.1"/>
    </source>
</evidence>
<organism evidence="7 8">
    <name type="scientific">Diaporthe vaccinii</name>
    <dbReference type="NCBI Taxonomy" id="105482"/>
    <lineage>
        <taxon>Eukaryota</taxon>
        <taxon>Fungi</taxon>
        <taxon>Dikarya</taxon>
        <taxon>Ascomycota</taxon>
        <taxon>Pezizomycotina</taxon>
        <taxon>Sordariomycetes</taxon>
        <taxon>Sordariomycetidae</taxon>
        <taxon>Diaporthales</taxon>
        <taxon>Diaporthaceae</taxon>
        <taxon>Diaporthe</taxon>
        <taxon>Diaporthe eres species complex</taxon>
    </lineage>
</organism>
<dbReference type="InterPro" id="IPR001382">
    <property type="entry name" value="Glyco_hydro_47"/>
</dbReference>
<comment type="pathway">
    <text evidence="2">Protein modification; protein glycosylation.</text>
</comment>
<evidence type="ECO:0000256" key="3">
    <source>
        <dbReference type="ARBA" id="ARBA00007658"/>
    </source>
</evidence>
<dbReference type="Pfam" id="PF01532">
    <property type="entry name" value="Glyco_hydro_47"/>
    <property type="match status" value="1"/>
</dbReference>
<evidence type="ECO:0000256" key="4">
    <source>
        <dbReference type="ARBA" id="ARBA00022801"/>
    </source>
</evidence>
<dbReference type="PANTHER" id="PTHR11742:SF89">
    <property type="entry name" value="ALPHA-1,2-MANNOSIDASE"/>
    <property type="match status" value="1"/>
</dbReference>
<dbReference type="EMBL" id="JBAWTH010000119">
    <property type="protein sequence ID" value="KAL2276272.1"/>
    <property type="molecule type" value="Genomic_DNA"/>
</dbReference>
<name>A0ABR4E1G4_9PEZI</name>
<dbReference type="PANTHER" id="PTHR11742">
    <property type="entry name" value="MANNOSYL-OLIGOSACCHARIDE ALPHA-1,2-MANNOSIDASE-RELATED"/>
    <property type="match status" value="1"/>
</dbReference>
<reference evidence="7 8" key="1">
    <citation type="submission" date="2024-03" db="EMBL/GenBank/DDBJ databases">
        <title>A high-quality draft genome sequence of Diaporthe vaccinii, a causative agent of upright dieback and viscid rot disease in cranberry plants.</title>
        <authorList>
            <person name="Sarrasin M."/>
            <person name="Lang B.F."/>
            <person name="Burger G."/>
        </authorList>
    </citation>
    <scope>NUCLEOTIDE SEQUENCE [LARGE SCALE GENOMIC DNA]</scope>
    <source>
        <strain evidence="7 8">IS7</strain>
    </source>
</reference>
<evidence type="ECO:0000313" key="8">
    <source>
        <dbReference type="Proteomes" id="UP001600888"/>
    </source>
</evidence>
<keyword evidence="8" id="KW-1185">Reference proteome</keyword>
<proteinExistence type="inferred from homology"/>
<dbReference type="EMBL" id="JBAWTH010000119">
    <property type="protein sequence ID" value="KAL2276271.1"/>
    <property type="molecule type" value="Genomic_DNA"/>
</dbReference>
<keyword evidence="6" id="KW-0326">Glycosidase</keyword>
<keyword evidence="4 6" id="KW-0378">Hydrolase</keyword>
<evidence type="ECO:0000256" key="6">
    <source>
        <dbReference type="RuleBase" id="RU361193"/>
    </source>
</evidence>
<sequence>MRVLSPRVAAGRLSKHPVFVALALVALIIFRTFLPSSGSGPPSRYFSALHSIKFVPSAFNWTSAELFFPPKTPLAPLPTGTPKTFPHVQYNFGSKGGADKNKVAEGRRKAVKDAFVRSWSAYAKQAWLWDELEPVSGGGKNTFGGWGATLVDSLDSLWIMGLFDEFHDAAKAAAQLDWANTTDKSANLFETTIRHLGGLLSAYDLSGTPALLEKAKELGDMLYMGFDTPNRLPGFWLNYDDARSGRQVAGTHDPSASPSSLALEFTRLAQLTGDDKYYDAVDRVRAFLVRTQDESQLPGMWPTALNFQHEEVLSDNSFTLGALADSLYEYLPKMFILTGGLEPSYEQMYRKSMDVVVKHILFRPMLPDQDDILFAGNAHVRQDGVALDPEGQHLACFVGGMFLLGGRTFGIEPHIRIGERVTRGCTWGYDAFPTGLLPELFGLLPCPSLAPCDWDEEQWSKQGNTNLKKGFKHARDPRYILRPEAIESVFILYRVTGQEEIRDIAWTMFQSIMRATETPLANSAIRDVTVTGPTDKMNSMESFWTAETLKYFYLIFSPPDVISLDEYVFNTEAHPLRRPRAMPWTTATGSTWNGYRK</sequence>
<dbReference type="InterPro" id="IPR050749">
    <property type="entry name" value="Glycosyl_Hydrolase_47"/>
</dbReference>
<gene>
    <name evidence="7" type="ORF">FJTKL_01034</name>
</gene>
<dbReference type="Gene3D" id="1.50.10.10">
    <property type="match status" value="1"/>
</dbReference>
<dbReference type="Proteomes" id="UP001600888">
    <property type="component" value="Unassembled WGS sequence"/>
</dbReference>
<dbReference type="EC" id="3.2.1.-" evidence="6"/>
<comment type="similarity">
    <text evidence="3 6">Belongs to the glycosyl hydrolase 47 family.</text>
</comment>
<keyword evidence="5" id="KW-1015">Disulfide bond</keyword>
<dbReference type="InterPro" id="IPR012341">
    <property type="entry name" value="6hp_glycosidase-like_sf"/>
</dbReference>
<dbReference type="InterPro" id="IPR036026">
    <property type="entry name" value="Seven-hairpin_glycosidases"/>
</dbReference>